<dbReference type="EMBL" id="JAMTCK010000013">
    <property type="protein sequence ID" value="MCP2168289.1"/>
    <property type="molecule type" value="Genomic_DNA"/>
</dbReference>
<dbReference type="InterPro" id="IPR049445">
    <property type="entry name" value="TetR_SbtR-like_C"/>
</dbReference>
<dbReference type="SUPFAM" id="SSF46689">
    <property type="entry name" value="Homeodomain-like"/>
    <property type="match status" value="1"/>
</dbReference>
<evidence type="ECO:0000313" key="7">
    <source>
        <dbReference type="EMBL" id="MCP2168289.1"/>
    </source>
</evidence>
<evidence type="ECO:0000313" key="8">
    <source>
        <dbReference type="Proteomes" id="UP001206128"/>
    </source>
</evidence>
<keyword evidence="8" id="KW-1185">Reference proteome</keyword>
<dbReference type="InterPro" id="IPR036271">
    <property type="entry name" value="Tet_transcr_reg_TetR-rel_C_sf"/>
</dbReference>
<dbReference type="PROSITE" id="PS50977">
    <property type="entry name" value="HTH_TETR_2"/>
    <property type="match status" value="1"/>
</dbReference>
<accession>A0AAE3KJD0</accession>
<evidence type="ECO:0000256" key="5">
    <source>
        <dbReference type="SAM" id="MobiDB-lite"/>
    </source>
</evidence>
<dbReference type="SUPFAM" id="SSF48498">
    <property type="entry name" value="Tetracyclin repressor-like, C-terminal domain"/>
    <property type="match status" value="1"/>
</dbReference>
<gene>
    <name evidence="7" type="ORF">LX83_005167</name>
</gene>
<dbReference type="InterPro" id="IPR009057">
    <property type="entry name" value="Homeodomain-like_sf"/>
</dbReference>
<dbReference type="PANTHER" id="PTHR30055">
    <property type="entry name" value="HTH-TYPE TRANSCRIPTIONAL REGULATOR RUTR"/>
    <property type="match status" value="1"/>
</dbReference>
<evidence type="ECO:0000256" key="3">
    <source>
        <dbReference type="ARBA" id="ARBA00023163"/>
    </source>
</evidence>
<dbReference type="PANTHER" id="PTHR30055:SF234">
    <property type="entry name" value="HTH-TYPE TRANSCRIPTIONAL REGULATOR BETI"/>
    <property type="match status" value="1"/>
</dbReference>
<proteinExistence type="predicted"/>
<dbReference type="InterPro" id="IPR050109">
    <property type="entry name" value="HTH-type_TetR-like_transc_reg"/>
</dbReference>
<dbReference type="AlphaFoldDB" id="A0AAE3KJD0"/>
<evidence type="ECO:0000259" key="6">
    <source>
        <dbReference type="PROSITE" id="PS50977"/>
    </source>
</evidence>
<comment type="caution">
    <text evidence="7">The sequence shown here is derived from an EMBL/GenBank/DDBJ whole genome shotgun (WGS) entry which is preliminary data.</text>
</comment>
<protein>
    <submittedName>
        <fullName evidence="7">Transcriptional regulator, TetR family</fullName>
    </submittedName>
</protein>
<keyword evidence="1" id="KW-0805">Transcription regulation</keyword>
<dbReference type="Proteomes" id="UP001206128">
    <property type="component" value="Unassembled WGS sequence"/>
</dbReference>
<reference evidence="7" key="1">
    <citation type="submission" date="2022-06" db="EMBL/GenBank/DDBJ databases">
        <title>Genomic Encyclopedia of Archaeal and Bacterial Type Strains, Phase II (KMG-II): from individual species to whole genera.</title>
        <authorList>
            <person name="Goeker M."/>
        </authorList>
    </citation>
    <scope>NUCLEOTIDE SEQUENCE</scope>
    <source>
        <strain evidence="7">DSM 43935</strain>
    </source>
</reference>
<evidence type="ECO:0000256" key="2">
    <source>
        <dbReference type="ARBA" id="ARBA00023125"/>
    </source>
</evidence>
<dbReference type="InterPro" id="IPR001647">
    <property type="entry name" value="HTH_TetR"/>
</dbReference>
<dbReference type="Pfam" id="PF00440">
    <property type="entry name" value="TetR_N"/>
    <property type="match status" value="1"/>
</dbReference>
<keyword evidence="3" id="KW-0804">Transcription</keyword>
<dbReference type="GO" id="GO:0003700">
    <property type="term" value="F:DNA-binding transcription factor activity"/>
    <property type="evidence" value="ECO:0007669"/>
    <property type="project" value="TreeGrafter"/>
</dbReference>
<evidence type="ECO:0000256" key="4">
    <source>
        <dbReference type="PROSITE-ProRule" id="PRU00335"/>
    </source>
</evidence>
<dbReference type="Pfam" id="PF21597">
    <property type="entry name" value="TetR_C_43"/>
    <property type="match status" value="1"/>
</dbReference>
<keyword evidence="2 4" id="KW-0238">DNA-binding</keyword>
<sequence>MFAAGGAAASTEEVAQRAGVGIATVFRHFPTKEALLQAIVVGRLRALAREADESGGDGDAGTAFFAFFRRVIGQAAARTAYLAALADTALADTALSDTGPNDTGPNDTASSDTGPGRTPGGGSAVDQAGQDLLRAVGALLGRAQRAGAVRADLRPAEVIALLVGAARAVEHAGCDTATRDRILDVVFTGLRAGS</sequence>
<feature type="DNA-binding region" description="H-T-H motif" evidence="4">
    <location>
        <begin position="10"/>
        <end position="29"/>
    </location>
</feature>
<dbReference type="GO" id="GO:0000976">
    <property type="term" value="F:transcription cis-regulatory region binding"/>
    <property type="evidence" value="ECO:0007669"/>
    <property type="project" value="TreeGrafter"/>
</dbReference>
<name>A0AAE3KJD0_9PSEU</name>
<feature type="domain" description="HTH tetR-type" evidence="6">
    <location>
        <begin position="1"/>
        <end position="47"/>
    </location>
</feature>
<dbReference type="Gene3D" id="1.10.357.10">
    <property type="entry name" value="Tetracycline Repressor, domain 2"/>
    <property type="match status" value="1"/>
</dbReference>
<organism evidence="7 8">
    <name type="scientific">Goodfellowiella coeruleoviolacea</name>
    <dbReference type="NCBI Taxonomy" id="334858"/>
    <lineage>
        <taxon>Bacteria</taxon>
        <taxon>Bacillati</taxon>
        <taxon>Actinomycetota</taxon>
        <taxon>Actinomycetes</taxon>
        <taxon>Pseudonocardiales</taxon>
        <taxon>Pseudonocardiaceae</taxon>
        <taxon>Goodfellowiella</taxon>
    </lineage>
</organism>
<evidence type="ECO:0000256" key="1">
    <source>
        <dbReference type="ARBA" id="ARBA00023015"/>
    </source>
</evidence>
<feature type="region of interest" description="Disordered" evidence="5">
    <location>
        <begin position="96"/>
        <end position="126"/>
    </location>
</feature>
<feature type="compositionally biased region" description="Polar residues" evidence="5">
    <location>
        <begin position="99"/>
        <end position="113"/>
    </location>
</feature>